<keyword evidence="10" id="KW-1185">Reference proteome</keyword>
<evidence type="ECO:0000256" key="3">
    <source>
        <dbReference type="ARBA" id="ARBA00022729"/>
    </source>
</evidence>
<proteinExistence type="inferred from homology"/>
<keyword evidence="3 6" id="KW-0732">Signal</keyword>
<dbReference type="Pfam" id="PF07980">
    <property type="entry name" value="SusD_RagB"/>
    <property type="match status" value="1"/>
</dbReference>
<evidence type="ECO:0000259" key="7">
    <source>
        <dbReference type="Pfam" id="PF07980"/>
    </source>
</evidence>
<dbReference type="PROSITE" id="PS51257">
    <property type="entry name" value="PROKAR_LIPOPROTEIN"/>
    <property type="match status" value="1"/>
</dbReference>
<protein>
    <submittedName>
        <fullName evidence="9">RagB/SusD domain-containing protein</fullName>
    </submittedName>
</protein>
<evidence type="ECO:0000259" key="8">
    <source>
        <dbReference type="Pfam" id="PF14322"/>
    </source>
</evidence>
<evidence type="ECO:0000256" key="5">
    <source>
        <dbReference type="ARBA" id="ARBA00023237"/>
    </source>
</evidence>
<dbReference type="CDD" id="cd08977">
    <property type="entry name" value="SusD"/>
    <property type="match status" value="1"/>
</dbReference>
<accession>A0A1G9T2X8</accession>
<dbReference type="RefSeq" id="WP_089891761.1">
    <property type="nucleotide sequence ID" value="NZ_FNGV01000008.1"/>
</dbReference>
<dbReference type="Proteomes" id="UP000199440">
    <property type="component" value="Unassembled WGS sequence"/>
</dbReference>
<gene>
    <name evidence="9" type="ORF">SAMN04488514_108198</name>
</gene>
<evidence type="ECO:0000256" key="4">
    <source>
        <dbReference type="ARBA" id="ARBA00023136"/>
    </source>
</evidence>
<feature type="domain" description="SusD-like N-terminal" evidence="8">
    <location>
        <begin position="23"/>
        <end position="225"/>
    </location>
</feature>
<dbReference type="Pfam" id="PF14322">
    <property type="entry name" value="SusD-like_3"/>
    <property type="match status" value="1"/>
</dbReference>
<dbReference type="SUPFAM" id="SSF48452">
    <property type="entry name" value="TPR-like"/>
    <property type="match status" value="1"/>
</dbReference>
<dbReference type="Gene3D" id="1.25.40.390">
    <property type="match status" value="1"/>
</dbReference>
<sequence>MKNLIKIFISLSIVFSMFSCSDDFLDKPNPNQLGEGSFYASEVQVHQAVMGVYGQMQGITGNQWLYSEMLTDNTTVHFDEGNRGNAPNIESFEYWQYNSGTGRMYDLYRDIYNAMGNINLTLSKLGEADIDSGEKARFEGELRFFRAYYYFLLTQYFGDVVMITEPLTDPSAAFELERSPISAVYTQIESDLDIAIAALPHPGNVSASDVGRLTKGAALTLSGKLWLTRKDFGKAKTALDQVAAMGYSLLGNYADVFDPTNKNHNESIFEVQFQGGNDLGEHNGFIYNFYPKFTNGEVTGFDGISGGGWNIPTLDIIGDYEDGDVRKAISISEGYTDKNTGEFVAIPFIEKYHYEHAIQGRPDNNWPIYRYADVLLMLAETINEQSGPNAEAYGYINQVRDRADLLPLSGLSQDEFRTALLHERRIELAFENHRWFDLRRTLSATELVALLNSHGASEKANQTTPRGSVGFSAGDYIFDTHEILFPIPNRERVVNPDLTQNDGY</sequence>
<feature type="signal peptide" evidence="6">
    <location>
        <begin position="1"/>
        <end position="21"/>
    </location>
</feature>
<evidence type="ECO:0000256" key="1">
    <source>
        <dbReference type="ARBA" id="ARBA00004442"/>
    </source>
</evidence>
<dbReference type="InterPro" id="IPR012944">
    <property type="entry name" value="SusD_RagB_dom"/>
</dbReference>
<keyword evidence="5" id="KW-0998">Cell outer membrane</keyword>
<dbReference type="GO" id="GO:0009279">
    <property type="term" value="C:cell outer membrane"/>
    <property type="evidence" value="ECO:0007669"/>
    <property type="project" value="UniProtKB-SubCell"/>
</dbReference>
<evidence type="ECO:0000256" key="6">
    <source>
        <dbReference type="SAM" id="SignalP"/>
    </source>
</evidence>
<evidence type="ECO:0000313" key="10">
    <source>
        <dbReference type="Proteomes" id="UP000199440"/>
    </source>
</evidence>
<dbReference type="EMBL" id="FNGV01000008">
    <property type="protein sequence ID" value="SDM41967.1"/>
    <property type="molecule type" value="Genomic_DNA"/>
</dbReference>
<comment type="similarity">
    <text evidence="2">Belongs to the SusD family.</text>
</comment>
<keyword evidence="4" id="KW-0472">Membrane</keyword>
<dbReference type="AlphaFoldDB" id="A0A1G9T2X8"/>
<feature type="chain" id="PRO_5011730349" evidence="6">
    <location>
        <begin position="22"/>
        <end position="504"/>
    </location>
</feature>
<dbReference type="OrthoDB" id="5694214at2"/>
<comment type="subcellular location">
    <subcellularLocation>
        <location evidence="1">Cell outer membrane</location>
    </subcellularLocation>
</comment>
<dbReference type="InterPro" id="IPR033985">
    <property type="entry name" value="SusD-like_N"/>
</dbReference>
<feature type="domain" description="RagB/SusD" evidence="7">
    <location>
        <begin position="333"/>
        <end position="504"/>
    </location>
</feature>
<dbReference type="STRING" id="192904.SAMN04488514_108198"/>
<reference evidence="10" key="1">
    <citation type="submission" date="2016-10" db="EMBL/GenBank/DDBJ databases">
        <authorList>
            <person name="Varghese N."/>
            <person name="Submissions S."/>
        </authorList>
    </citation>
    <scope>NUCLEOTIDE SEQUENCE [LARGE SCALE GENOMIC DNA]</scope>
    <source>
        <strain evidence="10">DSM 19886</strain>
    </source>
</reference>
<name>A0A1G9T2X8_9FLAO</name>
<evidence type="ECO:0000256" key="2">
    <source>
        <dbReference type="ARBA" id="ARBA00006275"/>
    </source>
</evidence>
<organism evidence="9 10">
    <name type="scientific">Kriegella aquimaris</name>
    <dbReference type="NCBI Taxonomy" id="192904"/>
    <lineage>
        <taxon>Bacteria</taxon>
        <taxon>Pseudomonadati</taxon>
        <taxon>Bacteroidota</taxon>
        <taxon>Flavobacteriia</taxon>
        <taxon>Flavobacteriales</taxon>
        <taxon>Flavobacteriaceae</taxon>
        <taxon>Kriegella</taxon>
    </lineage>
</organism>
<evidence type="ECO:0000313" key="9">
    <source>
        <dbReference type="EMBL" id="SDM41967.1"/>
    </source>
</evidence>
<dbReference type="InterPro" id="IPR011990">
    <property type="entry name" value="TPR-like_helical_dom_sf"/>
</dbReference>